<dbReference type="Gene3D" id="3.40.630.30">
    <property type="match status" value="1"/>
</dbReference>
<feature type="domain" description="N-acetyltransferase" evidence="4">
    <location>
        <begin position="19"/>
        <end position="178"/>
    </location>
</feature>
<evidence type="ECO:0000313" key="5">
    <source>
        <dbReference type="EMBL" id="PCI96519.1"/>
    </source>
</evidence>
<organism evidence="5">
    <name type="scientific">OCS116 cluster bacterium</name>
    <dbReference type="NCBI Taxonomy" id="2030921"/>
    <lineage>
        <taxon>Bacteria</taxon>
        <taxon>Pseudomonadati</taxon>
        <taxon>Pseudomonadota</taxon>
        <taxon>Alphaproteobacteria</taxon>
        <taxon>OCS116 cluster</taxon>
    </lineage>
</organism>
<dbReference type="SUPFAM" id="SSF55729">
    <property type="entry name" value="Acyl-CoA N-acyltransferases (Nat)"/>
    <property type="match status" value="1"/>
</dbReference>
<accession>A0A2A4YPT1</accession>
<sequence>MTHIRSEEILPDTLETERLHLRPLKTTDAARIVQLANNPNIAFLLGSMPHPYTLDHAEEFLARVAKRETHVFGICLKADKDNIIGTVGVGPRWSPDEPEIGFWIGEDYWENQYTAEAVQAILTYAFEFLKYEKIYCSCRIENAKPRNVIHSCGLVYIGRTERYFESPAQTYSMDKYFLTQKMWQESQAATLKAAQ</sequence>
<dbReference type="EMBL" id="NVUS01000042">
    <property type="protein sequence ID" value="PCI96519.1"/>
    <property type="molecule type" value="Genomic_DNA"/>
</dbReference>
<dbReference type="PROSITE" id="PS51186">
    <property type="entry name" value="GNAT"/>
    <property type="match status" value="1"/>
</dbReference>
<dbReference type="Pfam" id="PF13302">
    <property type="entry name" value="Acetyltransf_3"/>
    <property type="match status" value="1"/>
</dbReference>
<dbReference type="InterPro" id="IPR000182">
    <property type="entry name" value="GNAT_dom"/>
</dbReference>
<name>A0A2A4YPT1_9PROT</name>
<dbReference type="PANTHER" id="PTHR43792">
    <property type="entry name" value="GNAT FAMILY, PUTATIVE (AFU_ORTHOLOGUE AFUA_3G00765)-RELATED-RELATED"/>
    <property type="match status" value="1"/>
</dbReference>
<protein>
    <recommendedName>
        <fullName evidence="4">N-acetyltransferase domain-containing protein</fullName>
    </recommendedName>
</protein>
<evidence type="ECO:0000256" key="3">
    <source>
        <dbReference type="ARBA" id="ARBA00038502"/>
    </source>
</evidence>
<keyword evidence="2" id="KW-0012">Acyltransferase</keyword>
<dbReference type="GO" id="GO:0016747">
    <property type="term" value="F:acyltransferase activity, transferring groups other than amino-acyl groups"/>
    <property type="evidence" value="ECO:0007669"/>
    <property type="project" value="InterPro"/>
</dbReference>
<dbReference type="PANTHER" id="PTHR43792:SF8">
    <property type="entry name" value="[RIBOSOMAL PROTEIN US5]-ALANINE N-ACETYLTRANSFERASE"/>
    <property type="match status" value="1"/>
</dbReference>
<dbReference type="AlphaFoldDB" id="A0A2A4YPT1"/>
<dbReference type="InterPro" id="IPR016181">
    <property type="entry name" value="Acyl_CoA_acyltransferase"/>
</dbReference>
<gene>
    <name evidence="5" type="ORF">COB13_17470</name>
</gene>
<evidence type="ECO:0000256" key="2">
    <source>
        <dbReference type="ARBA" id="ARBA00023315"/>
    </source>
</evidence>
<evidence type="ECO:0000256" key="1">
    <source>
        <dbReference type="ARBA" id="ARBA00022679"/>
    </source>
</evidence>
<keyword evidence="1" id="KW-0808">Transferase</keyword>
<comment type="similarity">
    <text evidence="3">Belongs to the acetyltransferase family. RimJ subfamily.</text>
</comment>
<dbReference type="InterPro" id="IPR051531">
    <property type="entry name" value="N-acetyltransferase"/>
</dbReference>
<evidence type="ECO:0000259" key="4">
    <source>
        <dbReference type="PROSITE" id="PS51186"/>
    </source>
</evidence>
<reference evidence="5" key="2">
    <citation type="journal article" date="2018" name="ISME J.">
        <title>A dynamic microbial community with high functional redundancy inhabits the cold, oxic subseafloor aquifer.</title>
        <authorList>
            <person name="Tully B.J."/>
            <person name="Wheat C.G."/>
            <person name="Glazer B.T."/>
            <person name="Huber J.A."/>
        </authorList>
    </citation>
    <scope>NUCLEOTIDE SEQUENCE</scope>
    <source>
        <strain evidence="5">NORP83</strain>
    </source>
</reference>
<reference key="1">
    <citation type="submission" date="2017-08" db="EMBL/GenBank/DDBJ databases">
        <title>A dynamic microbial community with high functional redundancy inhabits the cold, oxic subseafloor aquifer.</title>
        <authorList>
            <person name="Tully B.J."/>
            <person name="Wheat C.G."/>
            <person name="Glazer B.T."/>
            <person name="Huber J.A."/>
        </authorList>
    </citation>
    <scope>NUCLEOTIDE SEQUENCE [LARGE SCALE GENOMIC DNA]</scope>
</reference>
<proteinExistence type="inferred from homology"/>
<comment type="caution">
    <text evidence="5">The sequence shown here is derived from an EMBL/GenBank/DDBJ whole genome shotgun (WGS) entry which is preliminary data.</text>
</comment>